<dbReference type="RefSeq" id="WP_015181781.1">
    <property type="nucleotide sequence ID" value="NC_019738.1"/>
</dbReference>
<organism evidence="1 2">
    <name type="scientific">Allocoleopsis franciscana PCC 7113</name>
    <dbReference type="NCBI Taxonomy" id="1173027"/>
    <lineage>
        <taxon>Bacteria</taxon>
        <taxon>Bacillati</taxon>
        <taxon>Cyanobacteriota</taxon>
        <taxon>Cyanophyceae</taxon>
        <taxon>Coleofasciculales</taxon>
        <taxon>Coleofasciculaceae</taxon>
        <taxon>Allocoleopsis</taxon>
        <taxon>Allocoleopsis franciscana</taxon>
    </lineage>
</organism>
<evidence type="ECO:0000313" key="1">
    <source>
        <dbReference type="EMBL" id="AFZ17629.1"/>
    </source>
</evidence>
<sequence length="65" mass="7862">MPENTASLRLIDKVNYIQERLRLITNIHINQLLLLEQKFTEDFEDLQQQLQQLEEMIRPVEPDQQ</sequence>
<accession>K9WD12</accession>
<keyword evidence="2" id="KW-1185">Reference proteome</keyword>
<protein>
    <submittedName>
        <fullName evidence="1">Uncharacterized protein</fullName>
    </submittedName>
</protein>
<dbReference type="AlphaFoldDB" id="K9WD12"/>
<name>K9WD12_9CYAN</name>
<dbReference type="Proteomes" id="UP000010471">
    <property type="component" value="Chromosome"/>
</dbReference>
<gene>
    <name evidence="1" type="ORF">Mic7113_1770</name>
</gene>
<evidence type="ECO:0000313" key="2">
    <source>
        <dbReference type="Proteomes" id="UP000010471"/>
    </source>
</evidence>
<dbReference type="HOGENOM" id="CLU_2844989_0_0_3"/>
<dbReference type="KEGG" id="mic:Mic7113_1770"/>
<proteinExistence type="predicted"/>
<reference evidence="1 2" key="1">
    <citation type="submission" date="2012-06" db="EMBL/GenBank/DDBJ databases">
        <title>Finished chromosome of genome of Microcoleus sp. PCC 7113.</title>
        <authorList>
            <consortium name="US DOE Joint Genome Institute"/>
            <person name="Gugger M."/>
            <person name="Coursin T."/>
            <person name="Rippka R."/>
            <person name="Tandeau De Marsac N."/>
            <person name="Huntemann M."/>
            <person name="Wei C.-L."/>
            <person name="Han J."/>
            <person name="Detter J.C."/>
            <person name="Han C."/>
            <person name="Tapia R."/>
            <person name="Chen A."/>
            <person name="Kyrpides N."/>
            <person name="Mavromatis K."/>
            <person name="Markowitz V."/>
            <person name="Szeto E."/>
            <person name="Ivanova N."/>
            <person name="Pagani I."/>
            <person name="Pati A."/>
            <person name="Goodwin L."/>
            <person name="Nordberg H.P."/>
            <person name="Cantor M.N."/>
            <person name="Hua S.X."/>
            <person name="Woyke T."/>
            <person name="Kerfeld C.A."/>
        </authorList>
    </citation>
    <scope>NUCLEOTIDE SEQUENCE [LARGE SCALE GENOMIC DNA]</scope>
    <source>
        <strain evidence="1 2">PCC 7113</strain>
    </source>
</reference>
<dbReference type="EMBL" id="CP003630">
    <property type="protein sequence ID" value="AFZ17629.1"/>
    <property type="molecule type" value="Genomic_DNA"/>
</dbReference>